<organism evidence="3 4">
    <name type="scientific">Enterovirga rhinocerotis</name>
    <dbReference type="NCBI Taxonomy" id="1339210"/>
    <lineage>
        <taxon>Bacteria</taxon>
        <taxon>Pseudomonadati</taxon>
        <taxon>Pseudomonadota</taxon>
        <taxon>Alphaproteobacteria</taxon>
        <taxon>Hyphomicrobiales</taxon>
        <taxon>Methylobacteriaceae</taxon>
        <taxon>Enterovirga</taxon>
    </lineage>
</organism>
<evidence type="ECO:0000313" key="4">
    <source>
        <dbReference type="Proteomes" id="UP000295122"/>
    </source>
</evidence>
<gene>
    <name evidence="3" type="ORF">EV668_1743</name>
</gene>
<evidence type="ECO:0000256" key="1">
    <source>
        <dbReference type="SAM" id="Phobius"/>
    </source>
</evidence>
<dbReference type="PANTHER" id="PTHR36698">
    <property type="entry name" value="BLL5892 PROTEIN"/>
    <property type="match status" value="1"/>
</dbReference>
<keyword evidence="1" id="KW-0812">Transmembrane</keyword>
<dbReference type="EMBL" id="SNZR01000011">
    <property type="protein sequence ID" value="TDR94456.1"/>
    <property type="molecule type" value="Genomic_DNA"/>
</dbReference>
<dbReference type="InterPro" id="IPR003399">
    <property type="entry name" value="Mce/MlaD"/>
</dbReference>
<dbReference type="Pfam" id="PF02470">
    <property type="entry name" value="MlaD"/>
    <property type="match status" value="1"/>
</dbReference>
<reference evidence="3 4" key="1">
    <citation type="submission" date="2019-03" db="EMBL/GenBank/DDBJ databases">
        <title>Genomic Encyclopedia of Type Strains, Phase IV (KMG-IV): sequencing the most valuable type-strain genomes for metagenomic binning, comparative biology and taxonomic classification.</title>
        <authorList>
            <person name="Goeker M."/>
        </authorList>
    </citation>
    <scope>NUCLEOTIDE SEQUENCE [LARGE SCALE GENOMIC DNA]</scope>
    <source>
        <strain evidence="3 4">DSM 25903</strain>
    </source>
</reference>
<feature type="transmembrane region" description="Helical" evidence="1">
    <location>
        <begin position="7"/>
        <end position="29"/>
    </location>
</feature>
<comment type="caution">
    <text evidence="3">The sequence shown here is derived from an EMBL/GenBank/DDBJ whole genome shotgun (WGS) entry which is preliminary data.</text>
</comment>
<dbReference type="AlphaFoldDB" id="A0A4R7CBJ0"/>
<dbReference type="RefSeq" id="WP_133769350.1">
    <property type="nucleotide sequence ID" value="NZ_SNZR01000011.1"/>
</dbReference>
<dbReference type="Proteomes" id="UP000295122">
    <property type="component" value="Unassembled WGS sequence"/>
</dbReference>
<keyword evidence="1" id="KW-1133">Transmembrane helix</keyword>
<dbReference type="PANTHER" id="PTHR36698:SF2">
    <property type="entry name" value="MCE_MLAD DOMAIN-CONTAINING PROTEIN"/>
    <property type="match status" value="1"/>
</dbReference>
<feature type="domain" description="Mce/MlaD" evidence="2">
    <location>
        <begin position="39"/>
        <end position="115"/>
    </location>
</feature>
<name>A0A4R7CBJ0_9HYPH</name>
<dbReference type="OrthoDB" id="9808689at2"/>
<keyword evidence="1" id="KW-0472">Membrane</keyword>
<keyword evidence="4" id="KW-1185">Reference proteome</keyword>
<evidence type="ECO:0000313" key="3">
    <source>
        <dbReference type="EMBL" id="TDR94456.1"/>
    </source>
</evidence>
<sequence>METRANYALIGLFTIAVLGAAFGFVYWFAGTESGKDRPTYRIEFSGSVAGLSKGSPVLFNGIRVGDVQSVELSETAPDQAFATIQVAKTTPIRDDTRASLDVNLLSGVAQIALMGGAHDAPALQKRHPDDPYPTITAEPGGLGSIIQSAKGAVERANVLLDTLNSVIGDNRGSINASIKNFEVFSEALGKNAPQLDRLIASVAEAATQIGPVAAKLGSLTDDATSVVRSVEPERVRQIVRNVDSASGRLDGVLKAAESFLGSAAGEEGKSTFASIRTAMDAFQRASDNLSRRATEIATAVSRLSATGSRQVDSLGADARRAVNTIGRAAGNLERNPSSVIFGTGRAPIPEYSGR</sequence>
<proteinExistence type="predicted"/>
<accession>A0A4R7CBJ0</accession>
<evidence type="ECO:0000259" key="2">
    <source>
        <dbReference type="Pfam" id="PF02470"/>
    </source>
</evidence>
<protein>
    <submittedName>
        <fullName evidence="3">Phospholipid/cholesterol/gamma-HCH transport system substrate-binding protein</fullName>
    </submittedName>
</protein>